<dbReference type="PANTHER" id="PTHR46957">
    <property type="entry name" value="CYTOKINE RECEPTOR"/>
    <property type="match status" value="1"/>
</dbReference>
<reference evidence="5" key="1">
    <citation type="submission" date="2022-03" db="EMBL/GenBank/DDBJ databases">
        <authorList>
            <person name="Lindestad O."/>
        </authorList>
    </citation>
    <scope>NUCLEOTIDE SEQUENCE</scope>
</reference>
<dbReference type="InterPro" id="IPR050713">
    <property type="entry name" value="RTP_Phos/Ushers"/>
</dbReference>
<dbReference type="PROSITE" id="PS50853">
    <property type="entry name" value="FN3"/>
    <property type="match status" value="2"/>
</dbReference>
<evidence type="ECO:0000313" key="6">
    <source>
        <dbReference type="Proteomes" id="UP000838756"/>
    </source>
</evidence>
<dbReference type="InterPro" id="IPR013783">
    <property type="entry name" value="Ig-like_fold"/>
</dbReference>
<evidence type="ECO:0000256" key="1">
    <source>
        <dbReference type="SAM" id="MobiDB-lite"/>
    </source>
</evidence>
<dbReference type="AlphaFoldDB" id="A0A8S4RJJ7"/>
<dbReference type="InterPro" id="IPR036116">
    <property type="entry name" value="FN3_sf"/>
</dbReference>
<dbReference type="SUPFAM" id="SSF48726">
    <property type="entry name" value="Immunoglobulin"/>
    <property type="match status" value="2"/>
</dbReference>
<sequence length="838" mass="95652">MTMVIVVRKYTVTFVLYFGCIVSCYPVFGQDAPEILDLQLFNATLGSDVNVTCSIMPIEGSVEWLFNNEPIQISERIRQHAEEKLLQEKDLDGNPRKYKAYNLTVANATSTDDGNYTCKLTLGEAKVEKTIIIDLSFAGRLVNKTIGPIKENVTNQANITMHCIFEVYKTREVRWWKKGKDDDIIELGIKPAKPLNLRQIRSDYDLHIRSPEDNGTYICEVWDPVNSTNVTGGIDVIIYAAPQVVVDTVIPISASQLFLNWTIKSYNADITGYYLMYRRLPSTNFNQYTQEKIGVKNISFVMEGLEKSTQYQLRLEVATTYGRSKPHTYESTVTTLDKDPIFVPNISINGFSATSVTIGWAAPPKDIEELIHYYLLEARKMNEVAPRRAYHSRDNRNLPYMFDNLEPHSTYVFRVSLLHLNESPIRFANGSGTLSHETSHASNSILHVPYLSVRFEELQPNTNYTIRLSAMTRTRRRGDEEVRHCTTAPAPPDTPPRPRWRKLFADDKYVFPVDLPRITERNGHICCYRIYMVRLRPHPDWSNLPPPRDMSVVDYEEAHGVQPVLGAYITDVFSNDRFPPDTELIMGDGRSYFDKDDPGLNWESCRRCLKKPRRSYDIPPPPPPKPPTTTMQTTTRDEFFEDEIDTTMEPDEEKRERRSYMDIERDYMKNPMMMDNKLVEIEVKEDLQVKDGLLDPAANYTLYVELIPGSEQDEPLFSDYVNALMPAASPVAPPPTTPLEIALLATCTVAGLIVVGMGTLCVLQARRSRKHHHHHLEMSPLEAAFRYVVGHIGGRQQLMSAVPPDMPPISKEDLAAAYAERQADSDYGFQKEFEVNPY</sequence>
<keyword evidence="2" id="KW-0472">Membrane</keyword>
<dbReference type="Proteomes" id="UP000838756">
    <property type="component" value="Unassembled WGS sequence"/>
</dbReference>
<feature type="region of interest" description="Disordered" evidence="1">
    <location>
        <begin position="613"/>
        <end position="632"/>
    </location>
</feature>
<dbReference type="InterPro" id="IPR013270">
    <property type="entry name" value="CD47_Vset"/>
</dbReference>
<dbReference type="InterPro" id="IPR003599">
    <property type="entry name" value="Ig_sub"/>
</dbReference>
<dbReference type="InterPro" id="IPR036179">
    <property type="entry name" value="Ig-like_dom_sf"/>
</dbReference>
<dbReference type="PROSITE" id="PS50835">
    <property type="entry name" value="IG_LIKE"/>
    <property type="match status" value="2"/>
</dbReference>
<dbReference type="OrthoDB" id="6058203at2759"/>
<dbReference type="CDD" id="cd00063">
    <property type="entry name" value="FN3"/>
    <property type="match status" value="2"/>
</dbReference>
<dbReference type="Pfam" id="PF00041">
    <property type="entry name" value="fn3"/>
    <property type="match status" value="2"/>
</dbReference>
<dbReference type="InterPro" id="IPR003961">
    <property type="entry name" value="FN3_dom"/>
</dbReference>
<dbReference type="CDD" id="cd00096">
    <property type="entry name" value="Ig"/>
    <property type="match status" value="2"/>
</dbReference>
<dbReference type="Gene3D" id="2.60.40.10">
    <property type="entry name" value="Immunoglobulins"/>
    <property type="match status" value="4"/>
</dbReference>
<feature type="region of interest" description="Disordered" evidence="1">
    <location>
        <begin position="475"/>
        <end position="498"/>
    </location>
</feature>
<keyword evidence="2" id="KW-1133">Transmembrane helix</keyword>
<feature type="domain" description="Ig-like" evidence="3">
    <location>
        <begin position="159"/>
        <end position="231"/>
    </location>
</feature>
<feature type="domain" description="Fibronectin type-III" evidence="4">
    <location>
        <begin position="342"/>
        <end position="441"/>
    </location>
</feature>
<evidence type="ECO:0000313" key="5">
    <source>
        <dbReference type="EMBL" id="CAH2236744.1"/>
    </source>
</evidence>
<keyword evidence="2" id="KW-0812">Transmembrane</keyword>
<dbReference type="PANTHER" id="PTHR46957:SF3">
    <property type="entry name" value="CYTOKINE RECEPTOR"/>
    <property type="match status" value="1"/>
</dbReference>
<protein>
    <submittedName>
        <fullName evidence="5">Jg16982 protein</fullName>
    </submittedName>
</protein>
<dbReference type="SMART" id="SM00060">
    <property type="entry name" value="FN3"/>
    <property type="match status" value="2"/>
</dbReference>
<dbReference type="InterPro" id="IPR007110">
    <property type="entry name" value="Ig-like_dom"/>
</dbReference>
<comment type="caution">
    <text evidence="5">The sequence shown here is derived from an EMBL/GenBank/DDBJ whole genome shotgun (WGS) entry which is preliminary data.</text>
</comment>
<dbReference type="GO" id="GO:0016020">
    <property type="term" value="C:membrane"/>
    <property type="evidence" value="ECO:0007669"/>
    <property type="project" value="UniProtKB-SubCell"/>
</dbReference>
<dbReference type="SUPFAM" id="SSF49265">
    <property type="entry name" value="Fibronectin type III"/>
    <property type="match status" value="2"/>
</dbReference>
<keyword evidence="6" id="KW-1185">Reference proteome</keyword>
<dbReference type="EMBL" id="CAKXAJ010025218">
    <property type="protein sequence ID" value="CAH2236744.1"/>
    <property type="molecule type" value="Genomic_DNA"/>
</dbReference>
<feature type="compositionally biased region" description="Pro residues" evidence="1">
    <location>
        <begin position="618"/>
        <end position="627"/>
    </location>
</feature>
<accession>A0A8S4RJJ7</accession>
<feature type="domain" description="Fibronectin type-III" evidence="4">
    <location>
        <begin position="241"/>
        <end position="338"/>
    </location>
</feature>
<proteinExistence type="predicted"/>
<gene>
    <name evidence="5" type="primary">jg16982</name>
    <name evidence="5" type="ORF">PAEG_LOCUS14094</name>
</gene>
<dbReference type="Pfam" id="PF08204">
    <property type="entry name" value="V-set_CD47"/>
    <property type="match status" value="1"/>
</dbReference>
<evidence type="ECO:0000259" key="3">
    <source>
        <dbReference type="PROSITE" id="PS50835"/>
    </source>
</evidence>
<feature type="transmembrane region" description="Helical" evidence="2">
    <location>
        <begin position="741"/>
        <end position="763"/>
    </location>
</feature>
<dbReference type="SMART" id="SM00409">
    <property type="entry name" value="IG"/>
    <property type="match status" value="2"/>
</dbReference>
<evidence type="ECO:0000256" key="2">
    <source>
        <dbReference type="SAM" id="Phobius"/>
    </source>
</evidence>
<feature type="domain" description="Ig-like" evidence="3">
    <location>
        <begin position="33"/>
        <end position="128"/>
    </location>
</feature>
<organism evidence="5 6">
    <name type="scientific">Pararge aegeria aegeria</name>
    <dbReference type="NCBI Taxonomy" id="348720"/>
    <lineage>
        <taxon>Eukaryota</taxon>
        <taxon>Metazoa</taxon>
        <taxon>Ecdysozoa</taxon>
        <taxon>Arthropoda</taxon>
        <taxon>Hexapoda</taxon>
        <taxon>Insecta</taxon>
        <taxon>Pterygota</taxon>
        <taxon>Neoptera</taxon>
        <taxon>Endopterygota</taxon>
        <taxon>Lepidoptera</taxon>
        <taxon>Glossata</taxon>
        <taxon>Ditrysia</taxon>
        <taxon>Papilionoidea</taxon>
        <taxon>Nymphalidae</taxon>
        <taxon>Satyrinae</taxon>
        <taxon>Satyrini</taxon>
        <taxon>Parargina</taxon>
        <taxon>Pararge</taxon>
    </lineage>
</organism>
<name>A0A8S4RJJ7_9NEOP</name>
<evidence type="ECO:0000259" key="4">
    <source>
        <dbReference type="PROSITE" id="PS50853"/>
    </source>
</evidence>